<organism evidence="1 2">
    <name type="scientific">Gossypium barbadense</name>
    <name type="common">Sea Island cotton</name>
    <name type="synonym">Hibiscus barbadensis</name>
    <dbReference type="NCBI Taxonomy" id="3634"/>
    <lineage>
        <taxon>Eukaryota</taxon>
        <taxon>Viridiplantae</taxon>
        <taxon>Streptophyta</taxon>
        <taxon>Embryophyta</taxon>
        <taxon>Tracheophyta</taxon>
        <taxon>Spermatophyta</taxon>
        <taxon>Magnoliopsida</taxon>
        <taxon>eudicotyledons</taxon>
        <taxon>Gunneridae</taxon>
        <taxon>Pentapetalae</taxon>
        <taxon>rosids</taxon>
        <taxon>malvids</taxon>
        <taxon>Malvales</taxon>
        <taxon>Malvaceae</taxon>
        <taxon>Malvoideae</taxon>
        <taxon>Gossypium</taxon>
    </lineage>
</organism>
<dbReference type="EMBL" id="KZ663184">
    <property type="protein sequence ID" value="PPS15199.1"/>
    <property type="molecule type" value="Genomic_DNA"/>
</dbReference>
<evidence type="ECO:0000313" key="2">
    <source>
        <dbReference type="Proteomes" id="UP000239757"/>
    </source>
</evidence>
<evidence type="ECO:0000313" key="1">
    <source>
        <dbReference type="EMBL" id="PPS15199.1"/>
    </source>
</evidence>
<name>A0A2P5YHX8_GOSBA</name>
<dbReference type="AlphaFoldDB" id="A0A2P5YHX8"/>
<reference evidence="1 2" key="1">
    <citation type="submission" date="2015-01" db="EMBL/GenBank/DDBJ databases">
        <title>Genome of allotetraploid Gossypium barbadense reveals genomic plasticity and fiber elongation in cotton evolution.</title>
        <authorList>
            <person name="Chen X."/>
            <person name="Liu X."/>
            <person name="Zhao B."/>
            <person name="Zheng H."/>
            <person name="Hu Y."/>
            <person name="Lu G."/>
            <person name="Yang C."/>
            <person name="Chen J."/>
            <person name="Shan C."/>
            <person name="Zhang L."/>
            <person name="Zhou Y."/>
            <person name="Wang L."/>
            <person name="Guo W."/>
            <person name="Bai Y."/>
            <person name="Ruan J."/>
            <person name="Shangguan X."/>
            <person name="Mao Y."/>
            <person name="Jiang J."/>
            <person name="Zhu Y."/>
            <person name="Lei J."/>
            <person name="Kang H."/>
            <person name="Chen S."/>
            <person name="He X."/>
            <person name="Wang R."/>
            <person name="Wang Y."/>
            <person name="Chen J."/>
            <person name="Wang L."/>
            <person name="Yu S."/>
            <person name="Wang B."/>
            <person name="Wei J."/>
            <person name="Song S."/>
            <person name="Lu X."/>
            <person name="Gao Z."/>
            <person name="Gu W."/>
            <person name="Deng X."/>
            <person name="Ma D."/>
            <person name="Wang S."/>
            <person name="Liang W."/>
            <person name="Fang L."/>
            <person name="Cai C."/>
            <person name="Zhu X."/>
            <person name="Zhou B."/>
            <person name="Zhang Y."/>
            <person name="Chen Z."/>
            <person name="Xu S."/>
            <person name="Zhu R."/>
            <person name="Wang S."/>
            <person name="Zhang T."/>
            <person name="Zhao G."/>
        </authorList>
    </citation>
    <scope>NUCLEOTIDE SEQUENCE [LARGE SCALE GENOMIC DNA]</scope>
    <source>
        <strain evidence="2">cv. Xinhai21</strain>
        <tissue evidence="1">Leaf</tissue>
    </source>
</reference>
<accession>A0A2P5YHX8</accession>
<sequence>MVDFISSPSPFSIVVAACSLFEKSIALTTSCSTLTSSIEGVLNNGVEDSYCICLKPYTAFVERNNVVILETEATLAVTETLADDVTDSIFAPSLGMTTMSSL</sequence>
<gene>
    <name evidence="1" type="ORF">GOBAR_AA05367</name>
</gene>
<proteinExistence type="predicted"/>
<protein>
    <submittedName>
        <fullName evidence="1">Uncharacterized protein</fullName>
    </submittedName>
</protein>
<dbReference type="Proteomes" id="UP000239757">
    <property type="component" value="Unassembled WGS sequence"/>
</dbReference>